<gene>
    <name evidence="1" type="ORF">G5B42_02685</name>
</gene>
<dbReference type="InterPro" id="IPR050218">
    <property type="entry name" value="LptD"/>
</dbReference>
<comment type="caution">
    <text evidence="1">The sequence shown here is derived from an EMBL/GenBank/DDBJ whole genome shotgun (WGS) entry which is preliminary data.</text>
</comment>
<accession>A0A8J6LRS7</accession>
<evidence type="ECO:0000313" key="2">
    <source>
        <dbReference type="Proteomes" id="UP000657177"/>
    </source>
</evidence>
<proteinExistence type="predicted"/>
<dbReference type="AlphaFoldDB" id="A0A8J6LRS7"/>
<dbReference type="PANTHER" id="PTHR30189:SF1">
    <property type="entry name" value="LPS-ASSEMBLY PROTEIN LPTD"/>
    <property type="match status" value="1"/>
</dbReference>
<dbReference type="PANTHER" id="PTHR30189">
    <property type="entry name" value="LPS-ASSEMBLY PROTEIN"/>
    <property type="match status" value="1"/>
</dbReference>
<keyword evidence="2" id="KW-1185">Reference proteome</keyword>
<sequence length="735" mass="85044">MQHKTWILVLLLFTGGMVFAPAILADQGVLVADELYADYENKQLVARGNVVFTYRDYKVRGEEFYIDLENERLTVPGWVEVETEERTVQGRNLSFFLPDEQGTLEDFLLLGEAEETGEPIVIKGEKGEIRGEDLFCTNSSFSGCDAEEPHYHLTAKRMVYYPEDRIEFYSASYWEGKLKLPAIPKLVVSLQEGADDFDESVFGYNAADGFFLKMVYRYSLSGDHQGKLLFDLIQWKGIGQGIKHWFPVGANREFSVSFYHLDNMYFEHDDYQVQAAWQEKKGNLNYDLGGKYYDLGYPEYGLRGNFNYRSNQWSASFQGETGQSGMNPQFYLYPFRISINWRPGPRTRLTYRNNLYYREDLTTAEVITKKYQNNLEFAQTWDLFSLSGFQFTARVKQDYNYSDRYQRQFYHDLPALSFQTPAINLGWPGYYQGNVDFLRLVEIKGEAEKVGTRTDLQLTRRSLGRSLWQQGGFTLDLLNTNHYQWYQVAGETFRRGAISLGLTGTQRFGPSLTWTNTFSWVEAQGDAPTDEFPRLVTSSHLFTSGGHLSSSWRYNTQLVSASLSGGYNFSRAYHPWYPVQGTLTVTPMPNSSIRLNATYNPNTEEYTYLYLTARGAHTSEQGSSFYLEADYDFLEQRWETLEVEAELKNQHTAALQSDLSLRYSFFGDGLERARLGLTYDWHCRELFFGYDFIRQEYIVQLHYKIFKEAGFGYGSGEQGFMWTGAEQWGAGNEFW</sequence>
<dbReference type="EMBL" id="JAAKDE010000004">
    <property type="protein sequence ID" value="MBA2132452.1"/>
    <property type="molecule type" value="Genomic_DNA"/>
</dbReference>
<evidence type="ECO:0000313" key="1">
    <source>
        <dbReference type="EMBL" id="MBA2132452.1"/>
    </source>
</evidence>
<dbReference type="Proteomes" id="UP000657177">
    <property type="component" value="Unassembled WGS sequence"/>
</dbReference>
<dbReference type="RefSeq" id="WP_181338900.1">
    <property type="nucleotide sequence ID" value="NZ_JAAKDE010000004.1"/>
</dbReference>
<evidence type="ECO:0008006" key="3">
    <source>
        <dbReference type="Google" id="ProtNLM"/>
    </source>
</evidence>
<dbReference type="GO" id="GO:1990351">
    <property type="term" value="C:transporter complex"/>
    <property type="evidence" value="ECO:0007669"/>
    <property type="project" value="TreeGrafter"/>
</dbReference>
<dbReference type="GO" id="GO:0009279">
    <property type="term" value="C:cell outer membrane"/>
    <property type="evidence" value="ECO:0007669"/>
    <property type="project" value="TreeGrafter"/>
</dbReference>
<protein>
    <recommendedName>
        <fullName evidence="3">LPS-assembly protein LptD</fullName>
    </recommendedName>
</protein>
<dbReference type="Gene3D" id="2.60.450.10">
    <property type="entry name" value="Lipopolysaccharide (LPS) transport protein A like domain"/>
    <property type="match status" value="1"/>
</dbReference>
<reference evidence="1" key="1">
    <citation type="submission" date="2020-06" db="EMBL/GenBank/DDBJ databases">
        <title>Novel chitinolytic bacterium.</title>
        <authorList>
            <person name="Ungkulpasvich U."/>
            <person name="Kosugi A."/>
            <person name="Uke A."/>
        </authorList>
    </citation>
    <scope>NUCLEOTIDE SEQUENCE</scope>
    <source>
        <strain evidence="1">UUS1-1</strain>
    </source>
</reference>
<organism evidence="1 2">
    <name type="scientific">Capillibacterium thermochitinicola</name>
    <dbReference type="NCBI Taxonomy" id="2699427"/>
    <lineage>
        <taxon>Bacteria</taxon>
        <taxon>Bacillati</taxon>
        <taxon>Bacillota</taxon>
        <taxon>Capillibacterium</taxon>
    </lineage>
</organism>
<name>A0A8J6LRS7_9FIRM</name>